<evidence type="ECO:0000313" key="2">
    <source>
        <dbReference type="Proteomes" id="UP000234323"/>
    </source>
</evidence>
<organism evidence="1 2">
    <name type="scientific">Rhizophagus irregularis</name>
    <dbReference type="NCBI Taxonomy" id="588596"/>
    <lineage>
        <taxon>Eukaryota</taxon>
        <taxon>Fungi</taxon>
        <taxon>Fungi incertae sedis</taxon>
        <taxon>Mucoromycota</taxon>
        <taxon>Glomeromycotina</taxon>
        <taxon>Glomeromycetes</taxon>
        <taxon>Glomerales</taxon>
        <taxon>Glomeraceae</taxon>
        <taxon>Rhizophagus</taxon>
    </lineage>
</organism>
<sequence length="123" mass="14381">MDITIEDLGFKLVPSKPQENSNIALIYTRAMLLSRLFILTKLLEFHRSNNSTNFTPMQWLLMQLLQLQIHDEDFWISIASDFYNLDPLCQDELVTEFIKKFQSFVPDQKQLPIAIDESQSAIE</sequence>
<reference evidence="1 2" key="1">
    <citation type="submission" date="2015-10" db="EMBL/GenBank/DDBJ databases">
        <title>Genome analyses suggest a sexual origin of heterokaryosis in a supposedly ancient asexual fungus.</title>
        <authorList>
            <person name="Ropars J."/>
            <person name="Sedzielewska K."/>
            <person name="Noel J."/>
            <person name="Charron P."/>
            <person name="Farinelli L."/>
            <person name="Marton T."/>
            <person name="Kruger M."/>
            <person name="Pelin A."/>
            <person name="Brachmann A."/>
            <person name="Corradi N."/>
        </authorList>
    </citation>
    <scope>NUCLEOTIDE SEQUENCE [LARGE SCALE GENOMIC DNA]</scope>
    <source>
        <strain evidence="1 2">A4</strain>
    </source>
</reference>
<keyword evidence="2" id="KW-1185">Reference proteome</keyword>
<comment type="caution">
    <text evidence="1">The sequence shown here is derived from an EMBL/GenBank/DDBJ whole genome shotgun (WGS) entry which is preliminary data.</text>
</comment>
<dbReference type="AlphaFoldDB" id="A0A2I1HF24"/>
<dbReference type="EMBL" id="LLXI01002575">
    <property type="protein sequence ID" value="PKY57496.1"/>
    <property type="molecule type" value="Genomic_DNA"/>
</dbReference>
<dbReference type="Proteomes" id="UP000234323">
    <property type="component" value="Unassembled WGS sequence"/>
</dbReference>
<name>A0A2I1HF24_9GLOM</name>
<protein>
    <submittedName>
        <fullName evidence="1">Uncharacterized protein</fullName>
    </submittedName>
</protein>
<proteinExistence type="predicted"/>
<dbReference type="VEuPathDB" id="FungiDB:RhiirFUN_006215"/>
<evidence type="ECO:0000313" key="1">
    <source>
        <dbReference type="EMBL" id="PKY57496.1"/>
    </source>
</evidence>
<accession>A0A2I1HF24</accession>
<gene>
    <name evidence="1" type="ORF">RhiirA4_478598</name>
</gene>
<feature type="non-terminal residue" evidence="1">
    <location>
        <position position="123"/>
    </location>
</feature>